<evidence type="ECO:0000313" key="2">
    <source>
        <dbReference type="EMBL" id="RSH94055.1"/>
    </source>
</evidence>
<name>A0A427YSU2_9TREE</name>
<gene>
    <name evidence="2" type="ORF">EHS25_006709</name>
</gene>
<keyword evidence="3" id="KW-1185">Reference proteome</keyword>
<evidence type="ECO:0000256" key="1">
    <source>
        <dbReference type="SAM" id="SignalP"/>
    </source>
</evidence>
<keyword evidence="1" id="KW-0732">Signal</keyword>
<dbReference type="Proteomes" id="UP000279259">
    <property type="component" value="Unassembled WGS sequence"/>
</dbReference>
<dbReference type="EMBL" id="RSCD01000003">
    <property type="protein sequence ID" value="RSH94055.1"/>
    <property type="molecule type" value="Genomic_DNA"/>
</dbReference>
<feature type="signal peptide" evidence="1">
    <location>
        <begin position="1"/>
        <end position="17"/>
    </location>
</feature>
<reference evidence="2 3" key="1">
    <citation type="submission" date="2018-11" db="EMBL/GenBank/DDBJ databases">
        <title>Genome sequence of Saitozyma podzolica DSM 27192.</title>
        <authorList>
            <person name="Aliyu H."/>
            <person name="Gorte O."/>
            <person name="Ochsenreither K."/>
        </authorList>
    </citation>
    <scope>NUCLEOTIDE SEQUENCE [LARGE SCALE GENOMIC DNA]</scope>
    <source>
        <strain evidence="2 3">DSM 27192</strain>
    </source>
</reference>
<sequence>MFSLLFLLPLLFSPSLCFPTRPPSAHLLSRADLVAGPTCNGGSISSHDCNVALLGLGGGIAGTIEFLRVDATTNSSTSGGCTMTVTAVDGGTSIDISKGRLEQGQQAAIDACGQPAWSVTVAGGSVGGDLQIVQSAA</sequence>
<protein>
    <recommendedName>
        <fullName evidence="4">Ecp2 effector protein domain-containing protein</fullName>
    </recommendedName>
</protein>
<proteinExistence type="predicted"/>
<comment type="caution">
    <text evidence="2">The sequence shown here is derived from an EMBL/GenBank/DDBJ whole genome shotgun (WGS) entry which is preliminary data.</text>
</comment>
<feature type="chain" id="PRO_5018990103" description="Ecp2 effector protein domain-containing protein" evidence="1">
    <location>
        <begin position="18"/>
        <end position="137"/>
    </location>
</feature>
<dbReference type="OrthoDB" id="2097653at2759"/>
<evidence type="ECO:0008006" key="4">
    <source>
        <dbReference type="Google" id="ProtNLM"/>
    </source>
</evidence>
<organism evidence="2 3">
    <name type="scientific">Saitozyma podzolica</name>
    <dbReference type="NCBI Taxonomy" id="1890683"/>
    <lineage>
        <taxon>Eukaryota</taxon>
        <taxon>Fungi</taxon>
        <taxon>Dikarya</taxon>
        <taxon>Basidiomycota</taxon>
        <taxon>Agaricomycotina</taxon>
        <taxon>Tremellomycetes</taxon>
        <taxon>Tremellales</taxon>
        <taxon>Trimorphomycetaceae</taxon>
        <taxon>Saitozyma</taxon>
    </lineage>
</organism>
<dbReference type="AlphaFoldDB" id="A0A427YSU2"/>
<evidence type="ECO:0000313" key="3">
    <source>
        <dbReference type="Proteomes" id="UP000279259"/>
    </source>
</evidence>
<accession>A0A427YSU2</accession>